<proteinExistence type="predicted"/>
<accession>A0AAV2LZK9</accession>
<dbReference type="AlphaFoldDB" id="A0AAV2LZK9"/>
<keyword evidence="2" id="KW-1185">Reference proteome</keyword>
<gene>
    <name evidence="1" type="ORF">KC01_LOCUS33687</name>
</gene>
<evidence type="ECO:0000313" key="2">
    <source>
        <dbReference type="Proteomes" id="UP001497482"/>
    </source>
</evidence>
<evidence type="ECO:0000313" key="1">
    <source>
        <dbReference type="EMBL" id="CAL1606521.1"/>
    </source>
</evidence>
<dbReference type="PANTHER" id="PTHR35263">
    <property type="entry name" value="TESTIS-EXPRESSED PROTEIN 49"/>
    <property type="match status" value="1"/>
</dbReference>
<organism evidence="1 2">
    <name type="scientific">Knipowitschia caucasica</name>
    <name type="common">Caucasian dwarf goby</name>
    <name type="synonym">Pomatoschistus caucasicus</name>
    <dbReference type="NCBI Taxonomy" id="637954"/>
    <lineage>
        <taxon>Eukaryota</taxon>
        <taxon>Metazoa</taxon>
        <taxon>Chordata</taxon>
        <taxon>Craniata</taxon>
        <taxon>Vertebrata</taxon>
        <taxon>Euteleostomi</taxon>
        <taxon>Actinopterygii</taxon>
        <taxon>Neopterygii</taxon>
        <taxon>Teleostei</taxon>
        <taxon>Neoteleostei</taxon>
        <taxon>Acanthomorphata</taxon>
        <taxon>Gobiaria</taxon>
        <taxon>Gobiiformes</taxon>
        <taxon>Gobioidei</taxon>
        <taxon>Gobiidae</taxon>
        <taxon>Gobiinae</taxon>
        <taxon>Knipowitschia</taxon>
    </lineage>
</organism>
<dbReference type="PANTHER" id="PTHR35263:SF1">
    <property type="entry name" value="TESTIS-EXPRESSED PROTEIN 49"/>
    <property type="match status" value="1"/>
</dbReference>
<protein>
    <submittedName>
        <fullName evidence="1">Uncharacterized protein</fullName>
    </submittedName>
</protein>
<dbReference type="EMBL" id="OZ035827">
    <property type="protein sequence ID" value="CAL1606521.1"/>
    <property type="molecule type" value="Genomic_DNA"/>
</dbReference>
<sequence length="145" mass="16262">MAFFGLTHLGYQNPIGDKLIVSSSKPSQFWALQSREDNSLASEQLGPGSCSAPAESGTLQKPLPFSSEIHQGSHARHQQLIRGLQTPRAPNELYLMPVTENQQYGWLLSHSAEPWLKNKRYPKKHSEVTRFVAEAVKSDPEFTLF</sequence>
<dbReference type="Proteomes" id="UP001497482">
    <property type="component" value="Chromosome 5"/>
</dbReference>
<dbReference type="InterPro" id="IPR038775">
    <property type="entry name" value="SPMIP11"/>
</dbReference>
<name>A0AAV2LZK9_KNICA</name>
<dbReference type="Pfam" id="PF22593">
    <property type="entry name" value="SPMIP11"/>
    <property type="match status" value="1"/>
</dbReference>
<reference evidence="1 2" key="1">
    <citation type="submission" date="2024-04" db="EMBL/GenBank/DDBJ databases">
        <authorList>
            <person name="Waldvogel A.-M."/>
            <person name="Schoenle A."/>
        </authorList>
    </citation>
    <scope>NUCLEOTIDE SEQUENCE [LARGE SCALE GENOMIC DNA]</scope>
</reference>